<feature type="compositionally biased region" description="Polar residues" evidence="1">
    <location>
        <begin position="54"/>
        <end position="81"/>
    </location>
</feature>
<evidence type="ECO:0000256" key="1">
    <source>
        <dbReference type="SAM" id="MobiDB-lite"/>
    </source>
</evidence>
<reference evidence="2 3" key="1">
    <citation type="journal article" date="2020" name="Microb. Genom.">
        <title>Genetic diversity of clinical and environmental Mucorales isolates obtained from an investigation of mucormycosis cases among solid organ transplant recipients.</title>
        <authorList>
            <person name="Nguyen M.H."/>
            <person name="Kaul D."/>
            <person name="Muto C."/>
            <person name="Cheng S.J."/>
            <person name="Richter R.A."/>
            <person name="Bruno V.M."/>
            <person name="Liu G."/>
            <person name="Beyhan S."/>
            <person name="Sundermann A.J."/>
            <person name="Mounaud S."/>
            <person name="Pasculle A.W."/>
            <person name="Nierman W.C."/>
            <person name="Driscoll E."/>
            <person name="Cumbie R."/>
            <person name="Clancy C.J."/>
            <person name="Dupont C.L."/>
        </authorList>
    </citation>
    <scope>NUCLEOTIDE SEQUENCE [LARGE SCALE GENOMIC DNA]</scope>
    <source>
        <strain evidence="2 3">GL24</strain>
    </source>
</reference>
<keyword evidence="3" id="KW-1185">Reference proteome</keyword>
<dbReference type="EMBL" id="JAANIU010016636">
    <property type="protein sequence ID" value="KAG1528358.1"/>
    <property type="molecule type" value="Genomic_DNA"/>
</dbReference>
<protein>
    <submittedName>
        <fullName evidence="2">Uncharacterized protein</fullName>
    </submittedName>
</protein>
<organism evidence="2 3">
    <name type="scientific">Rhizopus delemar</name>
    <dbReference type="NCBI Taxonomy" id="936053"/>
    <lineage>
        <taxon>Eukaryota</taxon>
        <taxon>Fungi</taxon>
        <taxon>Fungi incertae sedis</taxon>
        <taxon>Mucoromycota</taxon>
        <taxon>Mucoromycotina</taxon>
        <taxon>Mucoromycetes</taxon>
        <taxon>Mucorales</taxon>
        <taxon>Mucorineae</taxon>
        <taxon>Rhizopodaceae</taxon>
        <taxon>Rhizopus</taxon>
    </lineage>
</organism>
<gene>
    <name evidence="2" type="ORF">G6F50_018253</name>
</gene>
<dbReference type="Proteomes" id="UP000740926">
    <property type="component" value="Unassembled WGS sequence"/>
</dbReference>
<proteinExistence type="predicted"/>
<dbReference type="AlphaFoldDB" id="A0A9P6XN10"/>
<feature type="region of interest" description="Disordered" evidence="1">
    <location>
        <begin position="47"/>
        <end position="81"/>
    </location>
</feature>
<sequence length="81" mass="8126">MRARPAKTATQRLISISVAQSDSTMAGSITGPPAACSWSCFAPTSMPAAGLSPSPRSTAGTTASMPSITPTRACSSPTPRS</sequence>
<comment type="caution">
    <text evidence="2">The sequence shown here is derived from an EMBL/GenBank/DDBJ whole genome shotgun (WGS) entry which is preliminary data.</text>
</comment>
<evidence type="ECO:0000313" key="2">
    <source>
        <dbReference type="EMBL" id="KAG1528358.1"/>
    </source>
</evidence>
<name>A0A9P6XN10_9FUNG</name>
<evidence type="ECO:0000313" key="3">
    <source>
        <dbReference type="Proteomes" id="UP000740926"/>
    </source>
</evidence>
<accession>A0A9P6XN10</accession>